<proteinExistence type="predicted"/>
<protein>
    <submittedName>
        <fullName evidence="1">Uncharacterized protein</fullName>
    </submittedName>
</protein>
<keyword evidence="2" id="KW-1185">Reference proteome</keyword>
<comment type="caution">
    <text evidence="1">The sequence shown here is derived from an EMBL/GenBank/DDBJ whole genome shotgun (WGS) entry which is preliminary data.</text>
</comment>
<dbReference type="Proteomes" id="UP000186102">
    <property type="component" value="Unassembled WGS sequence"/>
</dbReference>
<gene>
    <name evidence="1" type="ORF">DSOL_2968</name>
</gene>
<organism evidence="1 2">
    <name type="scientific">Desulfosporosinus metallidurans</name>
    <dbReference type="NCBI Taxonomy" id="1888891"/>
    <lineage>
        <taxon>Bacteria</taxon>
        <taxon>Bacillati</taxon>
        <taxon>Bacillota</taxon>
        <taxon>Clostridia</taxon>
        <taxon>Eubacteriales</taxon>
        <taxon>Desulfitobacteriaceae</taxon>
        <taxon>Desulfosporosinus</taxon>
    </lineage>
</organism>
<name>A0A1Q8QTH3_9FIRM</name>
<sequence length="42" mass="4190">MDRRTPIIGGITIGTTIREITAGTVGTCGSPAGGAGKTYLPQ</sequence>
<evidence type="ECO:0000313" key="2">
    <source>
        <dbReference type="Proteomes" id="UP000186102"/>
    </source>
</evidence>
<dbReference type="AlphaFoldDB" id="A0A1Q8QTH3"/>
<reference evidence="1 2" key="1">
    <citation type="submission" date="2016-09" db="EMBL/GenBank/DDBJ databases">
        <title>Complete genome of Desulfosporosinus sp. OL.</title>
        <authorList>
            <person name="Mardanov A."/>
            <person name="Beletsky A."/>
            <person name="Panova A."/>
            <person name="Karnachuk O."/>
            <person name="Ravin N."/>
        </authorList>
    </citation>
    <scope>NUCLEOTIDE SEQUENCE [LARGE SCALE GENOMIC DNA]</scope>
    <source>
        <strain evidence="1 2">OL</strain>
    </source>
</reference>
<accession>A0A1Q8QTH3</accession>
<evidence type="ECO:0000313" key="1">
    <source>
        <dbReference type="EMBL" id="OLN30626.1"/>
    </source>
</evidence>
<dbReference type="EMBL" id="MLBF01000023">
    <property type="protein sequence ID" value="OLN30626.1"/>
    <property type="molecule type" value="Genomic_DNA"/>
</dbReference>